<dbReference type="Proteomes" id="UP000320582">
    <property type="component" value="Unassembled WGS sequence"/>
</dbReference>
<dbReference type="InterPro" id="IPR038765">
    <property type="entry name" value="Papain-like_cys_pep_sf"/>
</dbReference>
<evidence type="ECO:0000256" key="3">
    <source>
        <dbReference type="ARBA" id="ARBA00022801"/>
    </source>
</evidence>
<evidence type="ECO:0000256" key="1">
    <source>
        <dbReference type="ARBA" id="ARBA00007074"/>
    </source>
</evidence>
<keyword evidence="7" id="KW-1185">Reference proteome</keyword>
<comment type="caution">
    <text evidence="6">The sequence shown here is derived from an EMBL/GenBank/DDBJ whole genome shotgun (WGS) entry which is preliminary data.</text>
</comment>
<sequence length="274" mass="29691">MSDPRLTPFSGRVAHVRLQGQIDAPAFTDGQIMRICAPLSDLLRRPDGPRDRQVLRGARVCVLDQIGDMAYVQAEADGYCGWLPHADLGADHTPTHRVRAPATHLYCAPDLKSAERATLSLNACVEIIATHGKFLQTHDGLWLPQQHLAPLTTHETDPVAVAESLIGTPYLWGGNSRAGLDCSALVQLALTACNHPCPGDSDLQERALGPALAHGTPKQRGDLLFWRGHVAWLSAPDMILHANAQTMSVAYEPLDQALSRIAPEGPVTSHIRPF</sequence>
<name>A0A543KA59_9RHOB</name>
<dbReference type="InterPro" id="IPR041382">
    <property type="entry name" value="SH3_16"/>
</dbReference>
<comment type="similarity">
    <text evidence="1">Belongs to the peptidase C40 family.</text>
</comment>
<evidence type="ECO:0000256" key="2">
    <source>
        <dbReference type="ARBA" id="ARBA00022670"/>
    </source>
</evidence>
<dbReference type="PANTHER" id="PTHR47359">
    <property type="entry name" value="PEPTIDOGLYCAN DL-ENDOPEPTIDASE CWLO"/>
    <property type="match status" value="1"/>
</dbReference>
<dbReference type="AlphaFoldDB" id="A0A543KA59"/>
<dbReference type="RefSeq" id="WP_246086190.1">
    <property type="nucleotide sequence ID" value="NZ_VFPT01000001.1"/>
</dbReference>
<accession>A0A543KA59</accession>
<evidence type="ECO:0000313" key="6">
    <source>
        <dbReference type="EMBL" id="TQM91960.1"/>
    </source>
</evidence>
<protein>
    <submittedName>
        <fullName evidence="6">NlpC/P60 family protein</fullName>
    </submittedName>
</protein>
<keyword evidence="4" id="KW-0788">Thiol protease</keyword>
<evidence type="ECO:0000259" key="5">
    <source>
        <dbReference type="PROSITE" id="PS51935"/>
    </source>
</evidence>
<gene>
    <name evidence="6" type="ORF">BD293_0539</name>
</gene>
<feature type="domain" description="NlpC/P60" evidence="5">
    <location>
        <begin position="152"/>
        <end position="274"/>
    </location>
</feature>
<evidence type="ECO:0000313" key="7">
    <source>
        <dbReference type="Proteomes" id="UP000320582"/>
    </source>
</evidence>
<dbReference type="Pfam" id="PF00877">
    <property type="entry name" value="NLPC_P60"/>
    <property type="match status" value="1"/>
</dbReference>
<evidence type="ECO:0000256" key="4">
    <source>
        <dbReference type="ARBA" id="ARBA00022807"/>
    </source>
</evidence>
<dbReference type="InterPro" id="IPR000064">
    <property type="entry name" value="NLP_P60_dom"/>
</dbReference>
<dbReference type="Pfam" id="PF18348">
    <property type="entry name" value="SH3_16"/>
    <property type="match status" value="1"/>
</dbReference>
<dbReference type="PANTHER" id="PTHR47359:SF3">
    <property type="entry name" value="NLP_P60 DOMAIN-CONTAINING PROTEIN-RELATED"/>
    <property type="match status" value="1"/>
</dbReference>
<organism evidence="6 7">
    <name type="scientific">Roseinatronobacter monicus</name>
    <dbReference type="NCBI Taxonomy" id="393481"/>
    <lineage>
        <taxon>Bacteria</taxon>
        <taxon>Pseudomonadati</taxon>
        <taxon>Pseudomonadota</taxon>
        <taxon>Alphaproteobacteria</taxon>
        <taxon>Rhodobacterales</taxon>
        <taxon>Paracoccaceae</taxon>
        <taxon>Roseinatronobacter</taxon>
    </lineage>
</organism>
<keyword evidence="2" id="KW-0645">Protease</keyword>
<keyword evidence="3" id="KW-0378">Hydrolase</keyword>
<dbReference type="PROSITE" id="PS51935">
    <property type="entry name" value="NLPC_P60"/>
    <property type="match status" value="1"/>
</dbReference>
<dbReference type="GO" id="GO:0008234">
    <property type="term" value="F:cysteine-type peptidase activity"/>
    <property type="evidence" value="ECO:0007669"/>
    <property type="project" value="UniProtKB-KW"/>
</dbReference>
<proteinExistence type="inferred from homology"/>
<dbReference type="Gene3D" id="3.90.1720.10">
    <property type="entry name" value="endopeptidase domain like (from Nostoc punctiforme)"/>
    <property type="match status" value="1"/>
</dbReference>
<dbReference type="InterPro" id="IPR051794">
    <property type="entry name" value="PG_Endopeptidase_C40"/>
</dbReference>
<dbReference type="SUPFAM" id="SSF54001">
    <property type="entry name" value="Cysteine proteinases"/>
    <property type="match status" value="1"/>
</dbReference>
<dbReference type="GO" id="GO:0006508">
    <property type="term" value="P:proteolysis"/>
    <property type="evidence" value="ECO:0007669"/>
    <property type="project" value="UniProtKB-KW"/>
</dbReference>
<reference evidence="6 7" key="1">
    <citation type="submission" date="2019-06" db="EMBL/GenBank/DDBJ databases">
        <title>Genomic Encyclopedia of Archaeal and Bacterial Type Strains, Phase II (KMG-II): from individual species to whole genera.</title>
        <authorList>
            <person name="Goeker M."/>
        </authorList>
    </citation>
    <scope>NUCLEOTIDE SEQUENCE [LARGE SCALE GENOMIC DNA]</scope>
    <source>
        <strain evidence="6 7">DSM 18423</strain>
    </source>
</reference>
<dbReference type="EMBL" id="VFPT01000001">
    <property type="protein sequence ID" value="TQM91960.1"/>
    <property type="molecule type" value="Genomic_DNA"/>
</dbReference>